<evidence type="ECO:0008006" key="4">
    <source>
        <dbReference type="Google" id="ProtNLM"/>
    </source>
</evidence>
<dbReference type="PANTHER" id="PTHR46830">
    <property type="entry name" value="TRANSFERASE, PUTATIVE-RELATED"/>
    <property type="match status" value="1"/>
</dbReference>
<dbReference type="PhylomeDB" id="E9GJD8"/>
<gene>
    <name evidence="2" type="ORF">DAPPUDRAFT_304121</name>
</gene>
<reference evidence="2 3" key="1">
    <citation type="journal article" date="2011" name="Science">
        <title>The ecoresponsive genome of Daphnia pulex.</title>
        <authorList>
            <person name="Colbourne J.K."/>
            <person name="Pfrender M.E."/>
            <person name="Gilbert D."/>
            <person name="Thomas W.K."/>
            <person name="Tucker A."/>
            <person name="Oakley T.H."/>
            <person name="Tokishita S."/>
            <person name="Aerts A."/>
            <person name="Arnold G.J."/>
            <person name="Basu M.K."/>
            <person name="Bauer D.J."/>
            <person name="Caceres C.E."/>
            <person name="Carmel L."/>
            <person name="Casola C."/>
            <person name="Choi J.H."/>
            <person name="Detter J.C."/>
            <person name="Dong Q."/>
            <person name="Dusheyko S."/>
            <person name="Eads B.D."/>
            <person name="Frohlich T."/>
            <person name="Geiler-Samerotte K.A."/>
            <person name="Gerlach D."/>
            <person name="Hatcher P."/>
            <person name="Jogdeo S."/>
            <person name="Krijgsveld J."/>
            <person name="Kriventseva E.V."/>
            <person name="Kultz D."/>
            <person name="Laforsch C."/>
            <person name="Lindquist E."/>
            <person name="Lopez J."/>
            <person name="Manak J.R."/>
            <person name="Muller J."/>
            <person name="Pangilinan J."/>
            <person name="Patwardhan R.P."/>
            <person name="Pitluck S."/>
            <person name="Pritham E.J."/>
            <person name="Rechtsteiner A."/>
            <person name="Rho M."/>
            <person name="Rogozin I.B."/>
            <person name="Sakarya O."/>
            <person name="Salamov A."/>
            <person name="Schaack S."/>
            <person name="Shapiro H."/>
            <person name="Shiga Y."/>
            <person name="Skalitzky C."/>
            <person name="Smith Z."/>
            <person name="Souvorov A."/>
            <person name="Sung W."/>
            <person name="Tang Z."/>
            <person name="Tsuchiya D."/>
            <person name="Tu H."/>
            <person name="Vos H."/>
            <person name="Wang M."/>
            <person name="Wolf Y.I."/>
            <person name="Yamagata H."/>
            <person name="Yamada T."/>
            <person name="Ye Y."/>
            <person name="Shaw J.R."/>
            <person name="Andrews J."/>
            <person name="Crease T.J."/>
            <person name="Tang H."/>
            <person name="Lucas S.M."/>
            <person name="Robertson H.M."/>
            <person name="Bork P."/>
            <person name="Koonin E.V."/>
            <person name="Zdobnov E.M."/>
            <person name="Grigoriev I.V."/>
            <person name="Lynch M."/>
            <person name="Boore J.L."/>
        </authorList>
    </citation>
    <scope>NUCLEOTIDE SEQUENCE [LARGE SCALE GENOMIC DNA]</scope>
</reference>
<keyword evidence="1" id="KW-0812">Transmembrane</keyword>
<dbReference type="OrthoDB" id="409543at2759"/>
<dbReference type="PANTHER" id="PTHR46830:SF1">
    <property type="entry name" value="ALPHA-1,4-N-ACETYLGLUCOSAMINYLTRANSFERASE"/>
    <property type="match status" value="1"/>
</dbReference>
<proteinExistence type="predicted"/>
<sequence length="364" mass="43375">MRNRKKLVYFALAISFLLYMNFSFFRTIYDDIERWNETATTSSSDLNALLESPFGQPGLAPTESADFFFGGFDNETGRTFDGRLIVPNIIHYIRFNVTKFSFVDYVCLRSAYLAQKPDRIYLHTNVKEIHFSGIYWQWIRKSERDLYSRIVVQPMELPKEIYGQPLSEDWGLFHGSDVARIQIMMKYGGIYLDNDVYVVHNLNAYRKYEIAMGWDEGEFIGSQVIIAHRKARFLPLWLDCYRKYNPNSWYYNAGERPTVEILYKQPELMHRVKLRLGVAQLMDELYESKEWPNWDQNYDTMHLLTGHRYYLDSHFKEYPDFNERNIQHYPYMFGKLARLVVPPNRLPRPPTDFGKKIKLEKLKE</sequence>
<protein>
    <recommendedName>
        <fullName evidence="4">Alpha-1,4-N-acetylglucosaminyltransferase</fullName>
    </recommendedName>
</protein>
<keyword evidence="1" id="KW-1133">Transmembrane helix</keyword>
<dbReference type="Gene3D" id="3.90.550.20">
    <property type="match status" value="1"/>
</dbReference>
<dbReference type="eggNOG" id="ENOG502S02F">
    <property type="taxonomic scope" value="Eukaryota"/>
</dbReference>
<dbReference type="Proteomes" id="UP000000305">
    <property type="component" value="Unassembled WGS sequence"/>
</dbReference>
<feature type="transmembrane region" description="Helical" evidence="1">
    <location>
        <begin position="7"/>
        <end position="25"/>
    </location>
</feature>
<evidence type="ECO:0000313" key="3">
    <source>
        <dbReference type="Proteomes" id="UP000000305"/>
    </source>
</evidence>
<keyword evidence="3" id="KW-1185">Reference proteome</keyword>
<dbReference type="AlphaFoldDB" id="E9GJD8"/>
<organism evidence="2 3">
    <name type="scientific">Daphnia pulex</name>
    <name type="common">Water flea</name>
    <dbReference type="NCBI Taxonomy" id="6669"/>
    <lineage>
        <taxon>Eukaryota</taxon>
        <taxon>Metazoa</taxon>
        <taxon>Ecdysozoa</taxon>
        <taxon>Arthropoda</taxon>
        <taxon>Crustacea</taxon>
        <taxon>Branchiopoda</taxon>
        <taxon>Diplostraca</taxon>
        <taxon>Cladocera</taxon>
        <taxon>Anomopoda</taxon>
        <taxon>Daphniidae</taxon>
        <taxon>Daphnia</taxon>
    </lineage>
</organism>
<evidence type="ECO:0000313" key="2">
    <source>
        <dbReference type="EMBL" id="EFX80434.1"/>
    </source>
</evidence>
<dbReference type="KEGG" id="dpx:DAPPUDRAFT_304121"/>
<accession>E9GJD8</accession>
<dbReference type="SUPFAM" id="SSF53448">
    <property type="entry name" value="Nucleotide-diphospho-sugar transferases"/>
    <property type="match status" value="1"/>
</dbReference>
<keyword evidence="1" id="KW-0472">Membrane</keyword>
<name>E9GJD8_DAPPU</name>
<dbReference type="InterPro" id="IPR029044">
    <property type="entry name" value="Nucleotide-diphossugar_trans"/>
</dbReference>
<dbReference type="EMBL" id="GL732547">
    <property type="protein sequence ID" value="EFX80434.1"/>
    <property type="molecule type" value="Genomic_DNA"/>
</dbReference>
<dbReference type="InParanoid" id="E9GJD8"/>
<dbReference type="Pfam" id="PF04488">
    <property type="entry name" value="Gly_transf_sug"/>
    <property type="match status" value="1"/>
</dbReference>
<evidence type="ECO:0000256" key="1">
    <source>
        <dbReference type="SAM" id="Phobius"/>
    </source>
</evidence>
<dbReference type="InterPro" id="IPR007577">
    <property type="entry name" value="GlycoTrfase_DXD_sugar-bd_CS"/>
</dbReference>
<dbReference type="HOGENOM" id="CLU_050117_0_0_1"/>